<evidence type="ECO:0000259" key="2">
    <source>
        <dbReference type="Pfam" id="PF03478"/>
    </source>
</evidence>
<protein>
    <recommendedName>
        <fullName evidence="5">Ubiquitin-protein ligase</fullName>
    </recommendedName>
</protein>
<dbReference type="EMBL" id="CP133614">
    <property type="protein sequence ID" value="WMV21404.1"/>
    <property type="molecule type" value="Genomic_DNA"/>
</dbReference>
<dbReference type="InterPro" id="IPR050942">
    <property type="entry name" value="F-box_BR-signaling"/>
</dbReference>
<accession>A0AAF0QCW2</accession>
<feature type="domain" description="KIB1-4 beta-propeller" evidence="2">
    <location>
        <begin position="68"/>
        <end position="353"/>
    </location>
</feature>
<dbReference type="AlphaFoldDB" id="A0AAF0QCW2"/>
<dbReference type="SUPFAM" id="SSF82171">
    <property type="entry name" value="DPP6 N-terminal domain-like"/>
    <property type="match status" value="1"/>
</dbReference>
<dbReference type="PANTHER" id="PTHR44259">
    <property type="entry name" value="OS07G0183000 PROTEIN-RELATED"/>
    <property type="match status" value="1"/>
</dbReference>
<dbReference type="Pfam" id="PF03478">
    <property type="entry name" value="Beta-prop_KIB1-4"/>
    <property type="match status" value="1"/>
</dbReference>
<proteinExistence type="predicted"/>
<evidence type="ECO:0008006" key="5">
    <source>
        <dbReference type="Google" id="ProtNLM"/>
    </source>
</evidence>
<sequence length="382" mass="43724">MSADWSKLPYDLLVLIARRFNLIENYLNFGIVCKSWHSVTTKDNFNNDLPRIPWLMLAEEGTCSCRKFFSLYNGMILKKKIPKASGKRCMESMGWLITVGKDAGEISLLHPFSGVEIELPHPNTMENYEHDRTAELWTFFSKAVLSASPSHTSDYVLMVMVPEGLSNNLSFWRPGDLRWNRIIWDEPEHVDVTYFNGHFYSVGYWGRVLVHDVASSQPTRNVIAQLEDAIGHENHLYILESLGSLFVVARYGVVELREDHKLRLSLDDIRFEDNYIYGTISFRVFQVDLAGGKVTETRELGDRAFFVGHSASLSVQASQFPGIKSNHIYFTDDFWKIYLNYEEGGGSDMGVFSLADGSIQPHYEDRSMSRVCPPIWVTPTLY</sequence>
<name>A0AAF0QCW2_SOLVR</name>
<gene>
    <name evidence="3" type="ORF">MTR67_014789</name>
</gene>
<feature type="domain" description="F-box" evidence="1">
    <location>
        <begin position="5"/>
        <end position="46"/>
    </location>
</feature>
<dbReference type="PANTHER" id="PTHR44259:SF96">
    <property type="entry name" value="F-BOX PROTEIN SKIP23-LIKE"/>
    <property type="match status" value="1"/>
</dbReference>
<dbReference type="Gene3D" id="1.20.1280.50">
    <property type="match status" value="1"/>
</dbReference>
<dbReference type="InterPro" id="IPR001810">
    <property type="entry name" value="F-box_dom"/>
</dbReference>
<evidence type="ECO:0000259" key="1">
    <source>
        <dbReference type="Pfam" id="PF00646"/>
    </source>
</evidence>
<dbReference type="Pfam" id="PF00646">
    <property type="entry name" value="F-box"/>
    <property type="match status" value="1"/>
</dbReference>
<evidence type="ECO:0000313" key="4">
    <source>
        <dbReference type="Proteomes" id="UP001234989"/>
    </source>
</evidence>
<evidence type="ECO:0000313" key="3">
    <source>
        <dbReference type="EMBL" id="WMV21404.1"/>
    </source>
</evidence>
<dbReference type="InterPro" id="IPR036047">
    <property type="entry name" value="F-box-like_dom_sf"/>
</dbReference>
<dbReference type="InterPro" id="IPR005174">
    <property type="entry name" value="KIB1-4_b-propeller"/>
</dbReference>
<dbReference type="SUPFAM" id="SSF81383">
    <property type="entry name" value="F-box domain"/>
    <property type="match status" value="1"/>
</dbReference>
<reference evidence="3" key="1">
    <citation type="submission" date="2023-08" db="EMBL/GenBank/DDBJ databases">
        <title>A de novo genome assembly of Solanum verrucosum Schlechtendal, a Mexican diploid species geographically isolated from the other diploid A-genome species in potato relatives.</title>
        <authorList>
            <person name="Hosaka K."/>
        </authorList>
    </citation>
    <scope>NUCLEOTIDE SEQUENCE</scope>
    <source>
        <tissue evidence="3">Young leaves</tissue>
    </source>
</reference>
<dbReference type="Proteomes" id="UP001234989">
    <property type="component" value="Chromosome 3"/>
</dbReference>
<organism evidence="3 4">
    <name type="scientific">Solanum verrucosum</name>
    <dbReference type="NCBI Taxonomy" id="315347"/>
    <lineage>
        <taxon>Eukaryota</taxon>
        <taxon>Viridiplantae</taxon>
        <taxon>Streptophyta</taxon>
        <taxon>Embryophyta</taxon>
        <taxon>Tracheophyta</taxon>
        <taxon>Spermatophyta</taxon>
        <taxon>Magnoliopsida</taxon>
        <taxon>eudicotyledons</taxon>
        <taxon>Gunneridae</taxon>
        <taxon>Pentapetalae</taxon>
        <taxon>asterids</taxon>
        <taxon>lamiids</taxon>
        <taxon>Solanales</taxon>
        <taxon>Solanaceae</taxon>
        <taxon>Solanoideae</taxon>
        <taxon>Solaneae</taxon>
        <taxon>Solanum</taxon>
    </lineage>
</organism>
<keyword evidence="4" id="KW-1185">Reference proteome</keyword>